<reference evidence="1 2" key="1">
    <citation type="submission" date="2019-07" db="EMBL/GenBank/DDBJ databases">
        <authorList>
            <person name="Kim J."/>
        </authorList>
    </citation>
    <scope>NUCLEOTIDE SEQUENCE [LARGE SCALE GENOMIC DNA]</scope>
    <source>
        <strain evidence="1 2">JC52</strain>
    </source>
</reference>
<name>A0A559KB95_9BACL</name>
<accession>A0A559KB95</accession>
<dbReference type="AlphaFoldDB" id="A0A559KB95"/>
<sequence length="131" mass="14843">MSESEVILVSAPTKAGEQFIHQLKARGMPFAVVTNNKQEQRRFMEAGVGHIILLDTTEPETWVVPQYPIGKVFLFESSLPLSCRYLQITRQWTSDAVYVITLRDHPRKIYKGLGADYVIPSRTGDVSYLLS</sequence>
<proteinExistence type="predicted"/>
<comment type="caution">
    <text evidence="1">The sequence shown here is derived from an EMBL/GenBank/DDBJ whole genome shotgun (WGS) entry which is preliminary data.</text>
</comment>
<dbReference type="EMBL" id="VNJI01000014">
    <property type="protein sequence ID" value="TVY09402.1"/>
    <property type="molecule type" value="Genomic_DNA"/>
</dbReference>
<evidence type="ECO:0000313" key="2">
    <source>
        <dbReference type="Proteomes" id="UP000317036"/>
    </source>
</evidence>
<dbReference type="RefSeq" id="WP_144847339.1">
    <property type="nucleotide sequence ID" value="NZ_VNJI01000014.1"/>
</dbReference>
<dbReference type="OrthoDB" id="2614999at2"/>
<dbReference type="Proteomes" id="UP000317036">
    <property type="component" value="Unassembled WGS sequence"/>
</dbReference>
<gene>
    <name evidence="1" type="ORF">FPZ49_13185</name>
</gene>
<organism evidence="1 2">
    <name type="scientific">Paenibacillus cremeus</name>
    <dbReference type="NCBI Taxonomy" id="2163881"/>
    <lineage>
        <taxon>Bacteria</taxon>
        <taxon>Bacillati</taxon>
        <taxon>Bacillota</taxon>
        <taxon>Bacilli</taxon>
        <taxon>Bacillales</taxon>
        <taxon>Paenibacillaceae</taxon>
        <taxon>Paenibacillus</taxon>
    </lineage>
</organism>
<protein>
    <submittedName>
        <fullName evidence="1">Uncharacterized protein</fullName>
    </submittedName>
</protein>
<keyword evidence="2" id="KW-1185">Reference proteome</keyword>
<evidence type="ECO:0000313" key="1">
    <source>
        <dbReference type="EMBL" id="TVY09402.1"/>
    </source>
</evidence>